<dbReference type="EMBL" id="JANAWD010000147">
    <property type="protein sequence ID" value="KAJ3485614.1"/>
    <property type="molecule type" value="Genomic_DNA"/>
</dbReference>
<organism evidence="6 7">
    <name type="scientific">Meripilus lineatus</name>
    <dbReference type="NCBI Taxonomy" id="2056292"/>
    <lineage>
        <taxon>Eukaryota</taxon>
        <taxon>Fungi</taxon>
        <taxon>Dikarya</taxon>
        <taxon>Basidiomycota</taxon>
        <taxon>Agaricomycotina</taxon>
        <taxon>Agaricomycetes</taxon>
        <taxon>Polyporales</taxon>
        <taxon>Meripilaceae</taxon>
        <taxon>Meripilus</taxon>
    </lineage>
</organism>
<keyword evidence="4" id="KW-0067">ATP-binding</keyword>
<evidence type="ECO:0000256" key="3">
    <source>
        <dbReference type="ARBA" id="ARBA00022777"/>
    </source>
</evidence>
<evidence type="ECO:0000313" key="6">
    <source>
        <dbReference type="EMBL" id="KAJ3485614.1"/>
    </source>
</evidence>
<dbReference type="AlphaFoldDB" id="A0AAD5V3V2"/>
<feature type="domain" description="Protein kinase" evidence="5">
    <location>
        <begin position="169"/>
        <end position="440"/>
    </location>
</feature>
<keyword evidence="7" id="KW-1185">Reference proteome</keyword>
<keyword evidence="1" id="KW-0808">Transferase</keyword>
<protein>
    <recommendedName>
        <fullName evidence="5">Protein kinase domain-containing protein</fullName>
    </recommendedName>
</protein>
<evidence type="ECO:0000256" key="4">
    <source>
        <dbReference type="ARBA" id="ARBA00022840"/>
    </source>
</evidence>
<evidence type="ECO:0000259" key="5">
    <source>
        <dbReference type="PROSITE" id="PS50011"/>
    </source>
</evidence>
<accession>A0AAD5V3V2</accession>
<evidence type="ECO:0000256" key="2">
    <source>
        <dbReference type="ARBA" id="ARBA00022741"/>
    </source>
</evidence>
<dbReference type="InterPro" id="IPR001245">
    <property type="entry name" value="Ser-Thr/Tyr_kinase_cat_dom"/>
</dbReference>
<dbReference type="GO" id="GO:0005524">
    <property type="term" value="F:ATP binding"/>
    <property type="evidence" value="ECO:0007669"/>
    <property type="project" value="UniProtKB-KW"/>
</dbReference>
<dbReference type="PANTHER" id="PTHR44329:SF288">
    <property type="entry name" value="MITOGEN-ACTIVATED PROTEIN KINASE KINASE KINASE 20"/>
    <property type="match status" value="1"/>
</dbReference>
<name>A0AAD5V3V2_9APHY</name>
<evidence type="ECO:0000256" key="1">
    <source>
        <dbReference type="ARBA" id="ARBA00022679"/>
    </source>
</evidence>
<comment type="caution">
    <text evidence="6">The sequence shown here is derived from an EMBL/GenBank/DDBJ whole genome shotgun (WGS) entry which is preliminary data.</text>
</comment>
<dbReference type="Gene3D" id="1.10.510.10">
    <property type="entry name" value="Transferase(Phosphotransferase) domain 1"/>
    <property type="match status" value="1"/>
</dbReference>
<dbReference type="Pfam" id="PF07714">
    <property type="entry name" value="PK_Tyr_Ser-Thr"/>
    <property type="match status" value="1"/>
</dbReference>
<dbReference type="PROSITE" id="PS50011">
    <property type="entry name" value="PROTEIN_KINASE_DOM"/>
    <property type="match status" value="1"/>
</dbReference>
<dbReference type="GO" id="GO:0004674">
    <property type="term" value="F:protein serine/threonine kinase activity"/>
    <property type="evidence" value="ECO:0007669"/>
    <property type="project" value="TreeGrafter"/>
</dbReference>
<proteinExistence type="predicted"/>
<reference evidence="6" key="1">
    <citation type="submission" date="2022-07" db="EMBL/GenBank/DDBJ databases">
        <title>Genome Sequence of Physisporinus lineatus.</title>
        <authorList>
            <person name="Buettner E."/>
        </authorList>
    </citation>
    <scope>NUCLEOTIDE SEQUENCE</scope>
    <source>
        <strain evidence="6">VT162</strain>
    </source>
</reference>
<dbReference type="PANTHER" id="PTHR44329">
    <property type="entry name" value="SERINE/THREONINE-PROTEIN KINASE TNNI3K-RELATED"/>
    <property type="match status" value="1"/>
</dbReference>
<dbReference type="InterPro" id="IPR051681">
    <property type="entry name" value="Ser/Thr_Kinases-Pseudokinases"/>
</dbReference>
<dbReference type="Proteomes" id="UP001212997">
    <property type="component" value="Unassembled WGS sequence"/>
</dbReference>
<evidence type="ECO:0000313" key="7">
    <source>
        <dbReference type="Proteomes" id="UP001212997"/>
    </source>
</evidence>
<sequence length="444" mass="50045">MDTPSLGMRQTSVGFGSHVYRNEYHMRRWLAQDIHPIRPVEEGKHHSLMTFSSPQEYLPSPQAHPPAFPLVSRSGSFVQKSILQLIKDTVETKDLSGIGPLFREEKQYIADTIHEMLKSNKSLCSSSSHDSSFSTMTKETRDGLRKLLLRLCSRFGVVPEALILKGSITSGRDSIAGGGFTDVFKGTYQQTPVAIRRPRIFQVSDNSARERTRKAFYKEALIWHQLDHPHILPLLGIIEDPSGFTISMVLPWMENGNVRQYLDKKVKEVRFQARYTLTIIQWLIEIMQGLGYLHSEGIVHGDLRGPNILVDRTGRMKLADFGLALVVDATQSLTGTRGSFGWLAPELFDPELFGLSHAQPTFASDVYSFACVCVELFSRESPFKGTREAQIMRKVCRGERPSLHAIPPIPPLCDLINDCWEQNRAKRPSADDVERRLQSLALVA</sequence>
<dbReference type="SUPFAM" id="SSF56112">
    <property type="entry name" value="Protein kinase-like (PK-like)"/>
    <property type="match status" value="1"/>
</dbReference>
<keyword evidence="3" id="KW-0418">Kinase</keyword>
<dbReference type="InterPro" id="IPR000719">
    <property type="entry name" value="Prot_kinase_dom"/>
</dbReference>
<dbReference type="InterPro" id="IPR011009">
    <property type="entry name" value="Kinase-like_dom_sf"/>
</dbReference>
<keyword evidence="2" id="KW-0547">Nucleotide-binding</keyword>
<gene>
    <name evidence="6" type="ORF">NLI96_g4829</name>
</gene>